<protein>
    <submittedName>
        <fullName evidence="1">Uncharacterized protein</fullName>
    </submittedName>
</protein>
<evidence type="ECO:0000313" key="1">
    <source>
        <dbReference type="EMBL" id="KAI4346401.1"/>
    </source>
</evidence>
<organism evidence="1 2">
    <name type="scientific">Bauhinia variegata</name>
    <name type="common">Purple orchid tree</name>
    <name type="synonym">Phanera variegata</name>
    <dbReference type="NCBI Taxonomy" id="167791"/>
    <lineage>
        <taxon>Eukaryota</taxon>
        <taxon>Viridiplantae</taxon>
        <taxon>Streptophyta</taxon>
        <taxon>Embryophyta</taxon>
        <taxon>Tracheophyta</taxon>
        <taxon>Spermatophyta</taxon>
        <taxon>Magnoliopsida</taxon>
        <taxon>eudicotyledons</taxon>
        <taxon>Gunneridae</taxon>
        <taxon>Pentapetalae</taxon>
        <taxon>rosids</taxon>
        <taxon>fabids</taxon>
        <taxon>Fabales</taxon>
        <taxon>Fabaceae</taxon>
        <taxon>Cercidoideae</taxon>
        <taxon>Cercideae</taxon>
        <taxon>Bauhiniinae</taxon>
        <taxon>Bauhinia</taxon>
    </lineage>
</organism>
<reference evidence="1 2" key="1">
    <citation type="journal article" date="2022" name="DNA Res.">
        <title>Chromosomal-level genome assembly of the orchid tree Bauhinia variegata (Leguminosae; Cercidoideae) supports the allotetraploid origin hypothesis of Bauhinia.</title>
        <authorList>
            <person name="Zhong Y."/>
            <person name="Chen Y."/>
            <person name="Zheng D."/>
            <person name="Pang J."/>
            <person name="Liu Y."/>
            <person name="Luo S."/>
            <person name="Meng S."/>
            <person name="Qian L."/>
            <person name="Wei D."/>
            <person name="Dai S."/>
            <person name="Zhou R."/>
        </authorList>
    </citation>
    <scope>NUCLEOTIDE SEQUENCE [LARGE SCALE GENOMIC DNA]</scope>
    <source>
        <strain evidence="1">BV-YZ2020</strain>
    </source>
</reference>
<accession>A0ACB9PDG0</accession>
<dbReference type="EMBL" id="CM039429">
    <property type="protein sequence ID" value="KAI4346401.1"/>
    <property type="molecule type" value="Genomic_DNA"/>
</dbReference>
<proteinExistence type="predicted"/>
<sequence>MDMLSGSSNRIGSQKESNQKVAKEVNMASYSTVNDQVMKLQNTTQNAAEDMAPSLLWSSPYTAMSVSEIASRFPNAHSEFPQKLQRILRLLCSHSLLTCSSRTNEDGSTERVYGISAVGKYFVPDEDGDNFASFSAFSYCHAVKEICTCNFISAKLTREGIEHVGGDMFASVPNGDAIILKAVCHNWSDEKCVEVLRNCHKALPQDGKVIVVEFILQETPETTGAYKCVSILDSIMFITVGGKERTQKEFESLCKTSGLSKFQVAGLAMNALAVMEFYK</sequence>
<gene>
    <name evidence="1" type="ORF">L6164_007298</name>
</gene>
<name>A0ACB9PDG0_BAUVA</name>
<evidence type="ECO:0000313" key="2">
    <source>
        <dbReference type="Proteomes" id="UP000828941"/>
    </source>
</evidence>
<comment type="caution">
    <text evidence="1">The sequence shown here is derived from an EMBL/GenBank/DDBJ whole genome shotgun (WGS) entry which is preliminary data.</text>
</comment>
<keyword evidence="2" id="KW-1185">Reference proteome</keyword>
<dbReference type="Proteomes" id="UP000828941">
    <property type="component" value="Chromosome 4"/>
</dbReference>